<keyword evidence="9" id="KW-0830">Ubiquinone</keyword>
<comment type="similarity">
    <text evidence="2 9">Belongs to the complex I subunit 3 family.</text>
</comment>
<evidence type="ECO:0000256" key="7">
    <source>
        <dbReference type="ARBA" id="ARBA00023136"/>
    </source>
</evidence>
<keyword evidence="9" id="KW-0520">NAD</keyword>
<organism evidence="10">
    <name type="scientific">Candida bohioensis</name>
    <dbReference type="NCBI Taxonomy" id="561986"/>
    <lineage>
        <taxon>Eukaryota</taxon>
        <taxon>Fungi</taxon>
        <taxon>Dikarya</taxon>
        <taxon>Ascomycota</taxon>
        <taxon>Saccharomycotina</taxon>
        <taxon>Pichiomycetes</taxon>
        <taxon>Debaryomycetaceae</taxon>
        <taxon>Candida/Lodderomyces clade</taxon>
        <taxon>Candida</taxon>
    </lineage>
</organism>
<dbReference type="AlphaFoldDB" id="U3MGM2"/>
<feature type="transmembrane region" description="Helical" evidence="9">
    <location>
        <begin position="84"/>
        <end position="106"/>
    </location>
</feature>
<evidence type="ECO:0000256" key="6">
    <source>
        <dbReference type="ARBA" id="ARBA00022989"/>
    </source>
</evidence>
<geneLocation type="mitochondrion" evidence="10"/>
<comment type="catalytic activity">
    <reaction evidence="8 9">
        <text>a ubiquinone + NADH + 5 H(+)(in) = a ubiquinol + NAD(+) + 4 H(+)(out)</text>
        <dbReference type="Rhea" id="RHEA:29091"/>
        <dbReference type="Rhea" id="RHEA-COMP:9565"/>
        <dbReference type="Rhea" id="RHEA-COMP:9566"/>
        <dbReference type="ChEBI" id="CHEBI:15378"/>
        <dbReference type="ChEBI" id="CHEBI:16389"/>
        <dbReference type="ChEBI" id="CHEBI:17976"/>
        <dbReference type="ChEBI" id="CHEBI:57540"/>
        <dbReference type="ChEBI" id="CHEBI:57945"/>
        <dbReference type="EC" id="7.1.1.2"/>
    </reaction>
</comment>
<protein>
    <recommendedName>
        <fullName evidence="3 9">NADH-ubiquinone oxidoreductase chain 3</fullName>
        <ecNumber evidence="9">7.1.1.2</ecNumber>
    </recommendedName>
</protein>
<keyword evidence="5 9" id="KW-0812">Transmembrane</keyword>
<dbReference type="RefSeq" id="YP_008578706.1">
    <property type="nucleotide sequence ID" value="NC_022434.1"/>
</dbReference>
<keyword evidence="4 9" id="KW-0813">Transport</keyword>
<gene>
    <name evidence="10" type="primary">nad3</name>
</gene>
<dbReference type="Pfam" id="PF00507">
    <property type="entry name" value="Oxidored_q4"/>
    <property type="match status" value="1"/>
</dbReference>
<name>U3MGM2_9ASCO</name>
<evidence type="ECO:0000256" key="5">
    <source>
        <dbReference type="ARBA" id="ARBA00022692"/>
    </source>
</evidence>
<dbReference type="EMBL" id="KF214631">
    <property type="protein sequence ID" value="AGW07359.1"/>
    <property type="molecule type" value="Genomic_DNA"/>
</dbReference>
<keyword evidence="9 10" id="KW-0496">Mitochondrion</keyword>
<evidence type="ECO:0000256" key="8">
    <source>
        <dbReference type="ARBA" id="ARBA00049551"/>
    </source>
</evidence>
<evidence type="ECO:0000256" key="2">
    <source>
        <dbReference type="ARBA" id="ARBA00008472"/>
    </source>
</evidence>
<evidence type="ECO:0000313" key="10">
    <source>
        <dbReference type="EMBL" id="AGW07359.1"/>
    </source>
</evidence>
<dbReference type="GO" id="GO:0008137">
    <property type="term" value="F:NADH dehydrogenase (ubiquinone) activity"/>
    <property type="evidence" value="ECO:0007669"/>
    <property type="project" value="UniProtKB-UniRule"/>
</dbReference>
<dbReference type="InterPro" id="IPR000440">
    <property type="entry name" value="NADH_UbQ/plastoQ_OxRdtase_su3"/>
</dbReference>
<dbReference type="Gene3D" id="1.20.58.1610">
    <property type="entry name" value="NADH:ubiquinone/plastoquinone oxidoreductase, chain 3"/>
    <property type="match status" value="1"/>
</dbReference>
<comment type="subcellular location">
    <subcellularLocation>
        <location evidence="1">Membrane</location>
    </subcellularLocation>
    <subcellularLocation>
        <location evidence="9">Mitochondrion membrane</location>
        <topology evidence="9">Multi-pass membrane protein</topology>
    </subcellularLocation>
</comment>
<keyword evidence="9" id="KW-0249">Electron transport</keyword>
<feature type="transmembrane region" description="Helical" evidence="9">
    <location>
        <begin position="6"/>
        <end position="23"/>
    </location>
</feature>
<keyword evidence="9" id="KW-0679">Respiratory chain</keyword>
<accession>U3MGM2</accession>
<dbReference type="PANTHER" id="PTHR11058">
    <property type="entry name" value="NADH-UBIQUINONE OXIDOREDUCTASE CHAIN 3"/>
    <property type="match status" value="1"/>
</dbReference>
<keyword evidence="9" id="KW-1278">Translocase</keyword>
<dbReference type="InterPro" id="IPR038430">
    <property type="entry name" value="NDAH_ubi_oxred_su3_sf"/>
</dbReference>
<sequence>MFGIYIKTVPVVAVVLMVINYFFSVRHPYEEKDGPFECGFTSYYQTRSAFSVAFILVAMLFLPFDTEMSSLLPFMVNPYDNGQYGLVIYMLFINMLVSVFVVEVAINALKIDRQFNQSIKLNNLYEMSY</sequence>
<evidence type="ECO:0000256" key="9">
    <source>
        <dbReference type="RuleBase" id="RU003640"/>
    </source>
</evidence>
<dbReference type="EC" id="7.1.1.2" evidence="9"/>
<evidence type="ECO:0000256" key="3">
    <source>
        <dbReference type="ARBA" id="ARBA00021007"/>
    </source>
</evidence>
<dbReference type="GO" id="GO:0030964">
    <property type="term" value="C:NADH dehydrogenase complex"/>
    <property type="evidence" value="ECO:0007669"/>
    <property type="project" value="TreeGrafter"/>
</dbReference>
<keyword evidence="6 9" id="KW-1133">Transmembrane helix</keyword>
<evidence type="ECO:0000256" key="1">
    <source>
        <dbReference type="ARBA" id="ARBA00004370"/>
    </source>
</evidence>
<dbReference type="GeneID" id="17046921"/>
<proteinExistence type="inferred from homology"/>
<dbReference type="GO" id="GO:0031966">
    <property type="term" value="C:mitochondrial membrane"/>
    <property type="evidence" value="ECO:0007669"/>
    <property type="project" value="UniProtKB-SubCell"/>
</dbReference>
<dbReference type="PANTHER" id="PTHR11058:SF9">
    <property type="entry name" value="NADH-UBIQUINONE OXIDOREDUCTASE CHAIN 3"/>
    <property type="match status" value="1"/>
</dbReference>
<feature type="transmembrane region" description="Helical" evidence="9">
    <location>
        <begin position="44"/>
        <end position="64"/>
    </location>
</feature>
<reference evidence="10" key="1">
    <citation type="submission" date="2013-06" db="EMBL/GenBank/DDBJ databases">
        <authorList>
            <person name="Hegedusova E."/>
            <person name="Pfeiffer I."/>
            <person name="Brejova B."/>
            <person name="Nosek J."/>
        </authorList>
    </citation>
    <scope>NUCLEOTIDE SEQUENCE</scope>
    <source>
        <strain evidence="10">NRRL Y-27737</strain>
    </source>
</reference>
<comment type="function">
    <text evidence="9">Core subunit of the mitochondrial membrane respiratory chain NADH dehydrogenase (Complex I) which catalyzes electron transfer from NADH through the respiratory chain, using ubiquinone as an electron acceptor. Essential for the catalytic activity of complex I.</text>
</comment>
<keyword evidence="7 9" id="KW-0472">Membrane</keyword>
<evidence type="ECO:0000256" key="4">
    <source>
        <dbReference type="ARBA" id="ARBA00022448"/>
    </source>
</evidence>